<evidence type="ECO:0000256" key="1">
    <source>
        <dbReference type="ARBA" id="ARBA00023054"/>
    </source>
</evidence>
<organism evidence="2 3">
    <name type="scientific">Rotaria magnacalcarata</name>
    <dbReference type="NCBI Taxonomy" id="392030"/>
    <lineage>
        <taxon>Eukaryota</taxon>
        <taxon>Metazoa</taxon>
        <taxon>Spiralia</taxon>
        <taxon>Gnathifera</taxon>
        <taxon>Rotifera</taxon>
        <taxon>Eurotatoria</taxon>
        <taxon>Bdelloidea</taxon>
        <taxon>Philodinida</taxon>
        <taxon>Philodinidae</taxon>
        <taxon>Rotaria</taxon>
    </lineage>
</organism>
<gene>
    <name evidence="2" type="ORF">OVN521_LOCUS40521</name>
</gene>
<protein>
    <submittedName>
        <fullName evidence="2">Uncharacterized protein</fullName>
    </submittedName>
</protein>
<accession>A0A820VAF3</accession>
<proteinExistence type="predicted"/>
<dbReference type="EMBL" id="CAJOBG010052746">
    <property type="protein sequence ID" value="CAF4497006.1"/>
    <property type="molecule type" value="Genomic_DNA"/>
</dbReference>
<dbReference type="PANTHER" id="PTHR14166">
    <property type="entry name" value="SLIT-ROBO RHO GTPASE ACTIVATING PROTEIN"/>
    <property type="match status" value="1"/>
</dbReference>
<dbReference type="Proteomes" id="UP000663866">
    <property type="component" value="Unassembled WGS sequence"/>
</dbReference>
<evidence type="ECO:0000313" key="2">
    <source>
        <dbReference type="EMBL" id="CAF4497006.1"/>
    </source>
</evidence>
<comment type="caution">
    <text evidence="2">The sequence shown here is derived from an EMBL/GenBank/DDBJ whole genome shotgun (WGS) entry which is preliminary data.</text>
</comment>
<dbReference type="InterPro" id="IPR051627">
    <property type="entry name" value="SLIT-ROBO_RhoGAP"/>
</dbReference>
<feature type="non-terminal residue" evidence="2">
    <location>
        <position position="1"/>
    </location>
</feature>
<keyword evidence="3" id="KW-1185">Reference proteome</keyword>
<evidence type="ECO:0000313" key="3">
    <source>
        <dbReference type="Proteomes" id="UP000663866"/>
    </source>
</evidence>
<reference evidence="2" key="1">
    <citation type="submission" date="2021-02" db="EMBL/GenBank/DDBJ databases">
        <authorList>
            <person name="Nowell W R."/>
        </authorList>
    </citation>
    <scope>NUCLEOTIDE SEQUENCE</scope>
</reference>
<dbReference type="AlphaFoldDB" id="A0A820VAF3"/>
<keyword evidence="1" id="KW-0175">Coiled coil</keyword>
<name>A0A820VAF3_9BILA</name>
<sequence length="96" mass="11059">IYKTIEATEKSLMEFINTKNSDVSDLFKDLNLPQNTSKGTRKEIEDYYVEKFKQYTLSSNLISRLQARHDIMQKALGATPPACSAEDKKYEISFKT</sequence>